<reference evidence="1" key="1">
    <citation type="journal article" date="2014" name="Int. J. Syst. Evol. Microbiol.">
        <title>Complete genome sequence of Corynebacterium casei LMG S-19264T (=DSM 44701T), isolated from a smear-ripened cheese.</title>
        <authorList>
            <consortium name="US DOE Joint Genome Institute (JGI-PGF)"/>
            <person name="Walter F."/>
            <person name="Albersmeier A."/>
            <person name="Kalinowski J."/>
            <person name="Ruckert C."/>
        </authorList>
    </citation>
    <scope>NUCLEOTIDE SEQUENCE</scope>
    <source>
        <strain evidence="1">CGMCC 4.7201</strain>
    </source>
</reference>
<dbReference type="RefSeq" id="WP_189131139.1">
    <property type="nucleotide sequence ID" value="NZ_BMMS01000007.1"/>
</dbReference>
<evidence type="ECO:0000313" key="1">
    <source>
        <dbReference type="EMBL" id="GGO85446.1"/>
    </source>
</evidence>
<proteinExistence type="predicted"/>
<gene>
    <name evidence="1" type="ORF">GCM10012280_19240</name>
</gene>
<evidence type="ECO:0000313" key="2">
    <source>
        <dbReference type="Proteomes" id="UP000641932"/>
    </source>
</evidence>
<name>A0A917ZKG2_9ACTN</name>
<protein>
    <submittedName>
        <fullName evidence="1">Uncharacterized protein</fullName>
    </submittedName>
</protein>
<accession>A0A917ZKG2</accession>
<comment type="caution">
    <text evidence="1">The sequence shown here is derived from an EMBL/GenBank/DDBJ whole genome shotgun (WGS) entry which is preliminary data.</text>
</comment>
<sequence length="91" mass="10106">MRSEQTEFVGGPMDGRVLPVLVGVTGHPPKVYRVPVPGEDGAAPTVYVYQRVLNPDPKGRRGAGRWRYEYAPQGLPEKRMWPWSRRGSGGS</sequence>
<dbReference type="EMBL" id="BMMS01000007">
    <property type="protein sequence ID" value="GGO85446.1"/>
    <property type="molecule type" value="Genomic_DNA"/>
</dbReference>
<keyword evidence="2" id="KW-1185">Reference proteome</keyword>
<organism evidence="1 2">
    <name type="scientific">Wenjunlia tyrosinilytica</name>
    <dbReference type="NCBI Taxonomy" id="1544741"/>
    <lineage>
        <taxon>Bacteria</taxon>
        <taxon>Bacillati</taxon>
        <taxon>Actinomycetota</taxon>
        <taxon>Actinomycetes</taxon>
        <taxon>Kitasatosporales</taxon>
        <taxon>Streptomycetaceae</taxon>
        <taxon>Wenjunlia</taxon>
    </lineage>
</organism>
<dbReference type="Proteomes" id="UP000641932">
    <property type="component" value="Unassembled WGS sequence"/>
</dbReference>
<reference evidence="1" key="2">
    <citation type="submission" date="2020-09" db="EMBL/GenBank/DDBJ databases">
        <authorList>
            <person name="Sun Q."/>
            <person name="Zhou Y."/>
        </authorList>
    </citation>
    <scope>NUCLEOTIDE SEQUENCE</scope>
    <source>
        <strain evidence="1">CGMCC 4.7201</strain>
    </source>
</reference>
<dbReference type="AlphaFoldDB" id="A0A917ZKG2"/>